<dbReference type="AlphaFoldDB" id="A0A5B0PPR4"/>
<comment type="caution">
    <text evidence="1">The sequence shown here is derived from an EMBL/GenBank/DDBJ whole genome shotgun (WGS) entry which is preliminary data.</text>
</comment>
<proteinExistence type="predicted"/>
<evidence type="ECO:0000313" key="2">
    <source>
        <dbReference type="Proteomes" id="UP000325313"/>
    </source>
</evidence>
<accession>A0A5B0PPR4</accession>
<organism evidence="1 2">
    <name type="scientific">Puccinia graminis f. sp. tritici</name>
    <dbReference type="NCBI Taxonomy" id="56615"/>
    <lineage>
        <taxon>Eukaryota</taxon>
        <taxon>Fungi</taxon>
        <taxon>Dikarya</taxon>
        <taxon>Basidiomycota</taxon>
        <taxon>Pucciniomycotina</taxon>
        <taxon>Pucciniomycetes</taxon>
        <taxon>Pucciniales</taxon>
        <taxon>Pucciniaceae</taxon>
        <taxon>Puccinia</taxon>
    </lineage>
</organism>
<reference evidence="1 2" key="1">
    <citation type="submission" date="2019-05" db="EMBL/GenBank/DDBJ databases">
        <title>Emergence of the Ug99 lineage of the wheat stem rust pathogen through somatic hybridization.</title>
        <authorList>
            <person name="Li F."/>
            <person name="Upadhyaya N.M."/>
            <person name="Sperschneider J."/>
            <person name="Matny O."/>
            <person name="Nguyen-Phuc H."/>
            <person name="Mago R."/>
            <person name="Raley C."/>
            <person name="Miller M.E."/>
            <person name="Silverstein K.A.T."/>
            <person name="Henningsen E."/>
            <person name="Hirsch C.D."/>
            <person name="Visser B."/>
            <person name="Pretorius Z.A."/>
            <person name="Steffenson B.J."/>
            <person name="Schwessinger B."/>
            <person name="Dodds P.N."/>
            <person name="Figueroa M."/>
        </authorList>
    </citation>
    <scope>NUCLEOTIDE SEQUENCE [LARGE SCALE GENOMIC DNA]</scope>
    <source>
        <strain evidence="1 2">Ug99</strain>
    </source>
</reference>
<evidence type="ECO:0000313" key="1">
    <source>
        <dbReference type="EMBL" id="KAA1102528.1"/>
    </source>
</evidence>
<sequence>MSLVRLRINQFLDPAASGLIGILTNAMPSLLDYNALADKTTGPSGDLELDRSTVEIHRGNLKNARHDLELKDEPKGLQT</sequence>
<dbReference type="EMBL" id="VDEP01000337">
    <property type="protein sequence ID" value="KAA1102528.1"/>
    <property type="molecule type" value="Genomic_DNA"/>
</dbReference>
<dbReference type="Proteomes" id="UP000325313">
    <property type="component" value="Unassembled WGS sequence"/>
</dbReference>
<protein>
    <submittedName>
        <fullName evidence="1">Uncharacterized protein</fullName>
    </submittedName>
</protein>
<gene>
    <name evidence="1" type="ORF">PGTUg99_008612</name>
</gene>
<name>A0A5B0PPR4_PUCGR</name>